<dbReference type="AlphaFoldDB" id="A0ABD7NZI2"/>
<evidence type="ECO:0000313" key="1">
    <source>
        <dbReference type="EMBL" id="SVS30387.1"/>
    </source>
</evidence>
<proteinExistence type="predicted"/>
<protein>
    <submittedName>
        <fullName evidence="1">Integrase</fullName>
    </submittedName>
</protein>
<organism evidence="1 2">
    <name type="scientific">Klebsiella pneumoniae</name>
    <dbReference type="NCBI Taxonomy" id="573"/>
    <lineage>
        <taxon>Bacteria</taxon>
        <taxon>Pseudomonadati</taxon>
        <taxon>Pseudomonadota</taxon>
        <taxon>Gammaproteobacteria</taxon>
        <taxon>Enterobacterales</taxon>
        <taxon>Enterobacteriaceae</taxon>
        <taxon>Klebsiella/Raoultella group</taxon>
        <taxon>Klebsiella</taxon>
        <taxon>Klebsiella pneumoniae complex</taxon>
    </lineage>
</organism>
<sequence length="42" mass="4657">MLVTMTDKELYGVVSENGIYGHSRFCNTDFDDKLACLNLSGV</sequence>
<evidence type="ECO:0000313" key="2">
    <source>
        <dbReference type="Proteomes" id="UP000259497"/>
    </source>
</evidence>
<name>A0ABD7NZI2_KLEPN</name>
<dbReference type="EMBL" id="UIXM01000123">
    <property type="protein sequence ID" value="SVS30387.1"/>
    <property type="molecule type" value="Genomic_DNA"/>
</dbReference>
<gene>
    <name evidence="1" type="ORF">SAMEA3649733_05850</name>
</gene>
<reference evidence="1 2" key="1">
    <citation type="submission" date="2018-08" db="EMBL/GenBank/DDBJ databases">
        <authorList>
            <consortium name="Pathogen Informatics"/>
        </authorList>
    </citation>
    <scope>NUCLEOTIDE SEQUENCE [LARGE SCALE GENOMIC DNA]</scope>
    <source>
        <strain evidence="1 2">EuSCAPE_GR114</strain>
    </source>
</reference>
<comment type="caution">
    <text evidence="1">The sequence shown here is derived from an EMBL/GenBank/DDBJ whole genome shotgun (WGS) entry which is preliminary data.</text>
</comment>
<dbReference type="Proteomes" id="UP000259497">
    <property type="component" value="Unassembled WGS sequence"/>
</dbReference>
<accession>A0ABD7NZI2</accession>